<evidence type="ECO:0000313" key="2">
    <source>
        <dbReference type="EMBL" id="KAF4508885.1"/>
    </source>
</evidence>
<gene>
    <name evidence="2" type="ORF">G6O67_005214</name>
</gene>
<feature type="chain" id="PRO_5034179235" evidence="1">
    <location>
        <begin position="23"/>
        <end position="159"/>
    </location>
</feature>
<feature type="signal peptide" evidence="1">
    <location>
        <begin position="1"/>
        <end position="22"/>
    </location>
</feature>
<name>A0A8H4PQZ3_9HYPO</name>
<keyword evidence="3" id="KW-1185">Reference proteome</keyword>
<protein>
    <submittedName>
        <fullName evidence="2">Uncharacterized protein</fullName>
    </submittedName>
</protein>
<organism evidence="2 3">
    <name type="scientific">Ophiocordyceps sinensis</name>
    <dbReference type="NCBI Taxonomy" id="72228"/>
    <lineage>
        <taxon>Eukaryota</taxon>
        <taxon>Fungi</taxon>
        <taxon>Dikarya</taxon>
        <taxon>Ascomycota</taxon>
        <taxon>Pezizomycotina</taxon>
        <taxon>Sordariomycetes</taxon>
        <taxon>Hypocreomycetidae</taxon>
        <taxon>Hypocreales</taxon>
        <taxon>Ophiocordycipitaceae</taxon>
        <taxon>Ophiocordyceps</taxon>
    </lineage>
</organism>
<keyword evidence="1" id="KW-0732">Signal</keyword>
<accession>A0A8H4PQZ3</accession>
<dbReference type="EMBL" id="JAAVMX010000005">
    <property type="protein sequence ID" value="KAF4508885.1"/>
    <property type="molecule type" value="Genomic_DNA"/>
</dbReference>
<dbReference type="Proteomes" id="UP000557566">
    <property type="component" value="Unassembled WGS sequence"/>
</dbReference>
<reference evidence="2 3" key="1">
    <citation type="journal article" date="2020" name="Genome Biol. Evol.">
        <title>A new high-quality draft genome assembly of the Chinese cordyceps Ophiocordyceps sinensis.</title>
        <authorList>
            <person name="Shu R."/>
            <person name="Zhang J."/>
            <person name="Meng Q."/>
            <person name="Zhang H."/>
            <person name="Zhou G."/>
            <person name="Li M."/>
            <person name="Wu P."/>
            <person name="Zhao Y."/>
            <person name="Chen C."/>
            <person name="Qin Q."/>
        </authorList>
    </citation>
    <scope>NUCLEOTIDE SEQUENCE [LARGE SCALE GENOMIC DNA]</scope>
    <source>
        <strain evidence="2 3">IOZ07</strain>
    </source>
</reference>
<evidence type="ECO:0000313" key="3">
    <source>
        <dbReference type="Proteomes" id="UP000557566"/>
    </source>
</evidence>
<proteinExistence type="predicted"/>
<dbReference type="AlphaFoldDB" id="A0A8H4PQZ3"/>
<comment type="caution">
    <text evidence="2">The sequence shown here is derived from an EMBL/GenBank/DDBJ whole genome shotgun (WGS) entry which is preliminary data.</text>
</comment>
<sequence length="159" mass="17087">MVSTTLIALVVSLGILADNVLATPSPKVDDVQTAHLKFRASSSPDTYDLTIQADGNVVKTDRDKLAIGLVDAPDYYAASLCKFETPGKVKISSKVAGDRYTQQVVLDPPQPILSVKCQGMCVQTYGACYDVHGQPVGPCCNGFCMANRCRPWNIGHHDS</sequence>
<evidence type="ECO:0000256" key="1">
    <source>
        <dbReference type="SAM" id="SignalP"/>
    </source>
</evidence>